<sequence length="53" mass="5967">MCLTRLSPAQSTSVYYTHKRVVRPAAACRFWCAILDSSLMAEANIYDIKSTLL</sequence>
<evidence type="ECO:0000313" key="2">
    <source>
        <dbReference type="Proteomes" id="UP000003191"/>
    </source>
</evidence>
<reference evidence="1 2" key="1">
    <citation type="submission" date="2010-02" db="EMBL/GenBank/DDBJ databases">
        <authorList>
            <person name="Weinstock G."/>
            <person name="Sodergren E."/>
            <person name="Clifton S."/>
            <person name="Fulton L."/>
            <person name="Fulton B."/>
            <person name="Courtney L."/>
            <person name="Fronick C."/>
            <person name="Harrison M."/>
            <person name="Strong C."/>
            <person name="Farmer C."/>
            <person name="Delahaunty K."/>
            <person name="Markovic C."/>
            <person name="Hall O."/>
            <person name="Minx P."/>
            <person name="Tomlinson C."/>
            <person name="Mitreva M."/>
            <person name="Nelson J."/>
            <person name="Hou S."/>
            <person name="Wollam A."/>
            <person name="Pepin K.H."/>
            <person name="Johnson M."/>
            <person name="Bhonagiri V."/>
            <person name="Zhang X."/>
            <person name="Suruliraj S."/>
            <person name="Warren W."/>
            <person name="Chinwalla A."/>
            <person name="Mardis E.R."/>
            <person name="Wilson R.K."/>
        </authorList>
    </citation>
    <scope>NUCLEOTIDE SEQUENCE [LARGE SCALE GENOMIC DNA]</scope>
    <source>
        <strain evidence="1 2">DSM 20213</strain>
    </source>
</reference>
<dbReference type="HOGENOM" id="CLU_3058994_0_0_11"/>
<gene>
    <name evidence="1" type="ORF">BIFBRE_04001</name>
</gene>
<evidence type="ECO:0000313" key="1">
    <source>
        <dbReference type="EMBL" id="EFE89579.1"/>
    </source>
</evidence>
<protein>
    <submittedName>
        <fullName evidence="1">Uncharacterized protein</fullName>
    </submittedName>
</protein>
<dbReference type="AlphaFoldDB" id="D4BPJ2"/>
<dbReference type="EMBL" id="ACCG02000009">
    <property type="protein sequence ID" value="EFE89579.1"/>
    <property type="molecule type" value="Genomic_DNA"/>
</dbReference>
<proteinExistence type="predicted"/>
<organism evidence="1 2">
    <name type="scientific">Bifidobacterium breve DSM 20213 = JCM 1192</name>
    <dbReference type="NCBI Taxonomy" id="518634"/>
    <lineage>
        <taxon>Bacteria</taxon>
        <taxon>Bacillati</taxon>
        <taxon>Actinomycetota</taxon>
        <taxon>Actinomycetes</taxon>
        <taxon>Bifidobacteriales</taxon>
        <taxon>Bifidobacteriaceae</taxon>
        <taxon>Bifidobacterium</taxon>
    </lineage>
</organism>
<accession>D4BPJ2</accession>
<keyword evidence="2" id="KW-1185">Reference proteome</keyword>
<name>D4BPJ2_BIFBR</name>
<dbReference type="Proteomes" id="UP000003191">
    <property type="component" value="Unassembled WGS sequence"/>
</dbReference>
<comment type="caution">
    <text evidence="1">The sequence shown here is derived from an EMBL/GenBank/DDBJ whole genome shotgun (WGS) entry which is preliminary data.</text>
</comment>